<dbReference type="Proteomes" id="UP000822688">
    <property type="component" value="Chromosome 3"/>
</dbReference>
<protein>
    <submittedName>
        <fullName evidence="1">Uncharacterized protein</fullName>
    </submittedName>
</protein>
<keyword evidence="2" id="KW-1185">Reference proteome</keyword>
<proteinExistence type="predicted"/>
<evidence type="ECO:0000313" key="1">
    <source>
        <dbReference type="EMBL" id="KAG0582158.1"/>
    </source>
</evidence>
<organism evidence="1 2">
    <name type="scientific">Ceratodon purpureus</name>
    <name type="common">Fire moss</name>
    <name type="synonym">Dicranum purpureum</name>
    <dbReference type="NCBI Taxonomy" id="3225"/>
    <lineage>
        <taxon>Eukaryota</taxon>
        <taxon>Viridiplantae</taxon>
        <taxon>Streptophyta</taxon>
        <taxon>Embryophyta</taxon>
        <taxon>Bryophyta</taxon>
        <taxon>Bryophytina</taxon>
        <taxon>Bryopsida</taxon>
        <taxon>Dicranidae</taxon>
        <taxon>Pseudoditrichales</taxon>
        <taxon>Ditrichaceae</taxon>
        <taxon>Ceratodon</taxon>
    </lineage>
</organism>
<evidence type="ECO:0000313" key="2">
    <source>
        <dbReference type="Proteomes" id="UP000822688"/>
    </source>
</evidence>
<gene>
    <name evidence="1" type="ORF">KC19_3G038300</name>
</gene>
<accession>A0A8T0IHX2</accession>
<comment type="caution">
    <text evidence="1">The sequence shown here is derived from an EMBL/GenBank/DDBJ whole genome shotgun (WGS) entry which is preliminary data.</text>
</comment>
<sequence length="100" mass="10940">MEEVMGWLLRSQTSTPTFDCSGNSNSTVTSCTPLASPSTIPSVDSIDIDPFGIEQLGHNVKFEIQGSANDYVLEESLTWHMTANFVIGEDQDLNQLSVRS</sequence>
<dbReference type="AlphaFoldDB" id="A0A8T0IHX2"/>
<reference evidence="1" key="1">
    <citation type="submission" date="2020-06" db="EMBL/GenBank/DDBJ databases">
        <title>WGS assembly of Ceratodon purpureus strain R40.</title>
        <authorList>
            <person name="Carey S.B."/>
            <person name="Jenkins J."/>
            <person name="Shu S."/>
            <person name="Lovell J.T."/>
            <person name="Sreedasyam A."/>
            <person name="Maumus F."/>
            <person name="Tiley G.P."/>
            <person name="Fernandez-Pozo N."/>
            <person name="Barry K."/>
            <person name="Chen C."/>
            <person name="Wang M."/>
            <person name="Lipzen A."/>
            <person name="Daum C."/>
            <person name="Saski C.A."/>
            <person name="Payton A.C."/>
            <person name="Mcbreen J.C."/>
            <person name="Conrad R.E."/>
            <person name="Kollar L.M."/>
            <person name="Olsson S."/>
            <person name="Huttunen S."/>
            <person name="Landis J.B."/>
            <person name="Wickett N.J."/>
            <person name="Johnson M.G."/>
            <person name="Rensing S.A."/>
            <person name="Grimwood J."/>
            <person name="Schmutz J."/>
            <person name="Mcdaniel S.F."/>
        </authorList>
    </citation>
    <scope>NUCLEOTIDE SEQUENCE</scope>
    <source>
        <strain evidence="1">R40</strain>
    </source>
</reference>
<name>A0A8T0IHX2_CERPU</name>
<dbReference type="EMBL" id="CM026423">
    <property type="protein sequence ID" value="KAG0582158.1"/>
    <property type="molecule type" value="Genomic_DNA"/>
</dbReference>